<evidence type="ECO:0000313" key="1">
    <source>
        <dbReference type="EnsemblPlants" id="Bo1g105680.1"/>
    </source>
</evidence>
<reference evidence="1" key="2">
    <citation type="submission" date="2015-03" db="UniProtKB">
        <authorList>
            <consortium name="EnsemblPlants"/>
        </authorList>
    </citation>
    <scope>IDENTIFICATION</scope>
</reference>
<keyword evidence="2" id="KW-1185">Reference proteome</keyword>
<proteinExistence type="predicted"/>
<organism evidence="1 2">
    <name type="scientific">Brassica oleracea var. oleracea</name>
    <dbReference type="NCBI Taxonomy" id="109376"/>
    <lineage>
        <taxon>Eukaryota</taxon>
        <taxon>Viridiplantae</taxon>
        <taxon>Streptophyta</taxon>
        <taxon>Embryophyta</taxon>
        <taxon>Tracheophyta</taxon>
        <taxon>Spermatophyta</taxon>
        <taxon>Magnoliopsida</taxon>
        <taxon>eudicotyledons</taxon>
        <taxon>Gunneridae</taxon>
        <taxon>Pentapetalae</taxon>
        <taxon>rosids</taxon>
        <taxon>malvids</taxon>
        <taxon>Brassicales</taxon>
        <taxon>Brassicaceae</taxon>
        <taxon>Brassiceae</taxon>
        <taxon>Brassica</taxon>
    </lineage>
</organism>
<dbReference type="Proteomes" id="UP000032141">
    <property type="component" value="Chromosome C1"/>
</dbReference>
<evidence type="ECO:0000313" key="2">
    <source>
        <dbReference type="Proteomes" id="UP000032141"/>
    </source>
</evidence>
<protein>
    <submittedName>
        <fullName evidence="1">Uncharacterized protein</fullName>
    </submittedName>
</protein>
<dbReference type="HOGENOM" id="CLU_2112264_0_0_1"/>
<dbReference type="EnsemblPlants" id="Bo1g105680.1">
    <property type="protein sequence ID" value="Bo1g105680.1"/>
    <property type="gene ID" value="Bo1g105680"/>
</dbReference>
<sequence length="115" mass="12752">MKEENSKELALFFSGYFSQLSTVKVEGFAFGIGIPNFEHLCLIGIWRRRVIYGGDNLQCGRSLPFNACRTRVLGRIAQARGELPDAYLIGVCNGLFSGLLFHVKSDTKCNNCPMG</sequence>
<dbReference type="AlphaFoldDB" id="A0A0D3ABQ7"/>
<reference evidence="1 2" key="1">
    <citation type="journal article" date="2014" name="Genome Biol.">
        <title>Transcriptome and methylome profiling reveals relics of genome dominance in the mesopolyploid Brassica oleracea.</title>
        <authorList>
            <person name="Parkin I.A."/>
            <person name="Koh C."/>
            <person name="Tang H."/>
            <person name="Robinson S.J."/>
            <person name="Kagale S."/>
            <person name="Clarke W.E."/>
            <person name="Town C.D."/>
            <person name="Nixon J."/>
            <person name="Krishnakumar V."/>
            <person name="Bidwell S.L."/>
            <person name="Denoeud F."/>
            <person name="Belcram H."/>
            <person name="Links M.G."/>
            <person name="Just J."/>
            <person name="Clarke C."/>
            <person name="Bender T."/>
            <person name="Huebert T."/>
            <person name="Mason A.S."/>
            <person name="Pires J.C."/>
            <person name="Barker G."/>
            <person name="Moore J."/>
            <person name="Walley P.G."/>
            <person name="Manoli S."/>
            <person name="Batley J."/>
            <person name="Edwards D."/>
            <person name="Nelson M.N."/>
            <person name="Wang X."/>
            <person name="Paterson A.H."/>
            <person name="King G."/>
            <person name="Bancroft I."/>
            <person name="Chalhoub B."/>
            <person name="Sharpe A.G."/>
        </authorList>
    </citation>
    <scope>NUCLEOTIDE SEQUENCE</scope>
    <source>
        <strain evidence="1 2">cv. TO1000</strain>
    </source>
</reference>
<accession>A0A0D3ABQ7</accession>
<dbReference type="Gramene" id="Bo1g105680.1">
    <property type="protein sequence ID" value="Bo1g105680.1"/>
    <property type="gene ID" value="Bo1g105680"/>
</dbReference>
<name>A0A0D3ABQ7_BRAOL</name>